<feature type="compositionally biased region" description="Basic and acidic residues" evidence="3">
    <location>
        <begin position="530"/>
        <end position="553"/>
    </location>
</feature>
<dbReference type="STRING" id="1297750.SAMN05444405_12615"/>
<dbReference type="EMBL" id="FQTV01000026">
    <property type="protein sequence ID" value="SHG13893.1"/>
    <property type="molecule type" value="Genomic_DNA"/>
</dbReference>
<dbReference type="Pfam" id="PF13181">
    <property type="entry name" value="TPR_8"/>
    <property type="match status" value="2"/>
</dbReference>
<evidence type="ECO:0000313" key="5">
    <source>
        <dbReference type="Proteomes" id="UP000184509"/>
    </source>
</evidence>
<keyword evidence="5" id="KW-1185">Reference proteome</keyword>
<dbReference type="InterPro" id="IPR011990">
    <property type="entry name" value="TPR-like_helical_dom_sf"/>
</dbReference>
<dbReference type="Pfam" id="PF13174">
    <property type="entry name" value="TPR_6"/>
    <property type="match status" value="1"/>
</dbReference>
<dbReference type="SMART" id="SM00028">
    <property type="entry name" value="TPR"/>
    <property type="match status" value="6"/>
</dbReference>
<dbReference type="PROSITE" id="PS51257">
    <property type="entry name" value="PROKAR_LIPOPROTEIN"/>
    <property type="match status" value="1"/>
</dbReference>
<evidence type="ECO:0000256" key="2">
    <source>
        <dbReference type="SAM" id="Coils"/>
    </source>
</evidence>
<dbReference type="InterPro" id="IPR019734">
    <property type="entry name" value="TPR_rpt"/>
</dbReference>
<evidence type="ECO:0000256" key="1">
    <source>
        <dbReference type="PROSITE-ProRule" id="PRU00339"/>
    </source>
</evidence>
<dbReference type="OrthoDB" id="1522549at2"/>
<accession>A0A1M5HD57</accession>
<keyword evidence="2" id="KW-0175">Coiled coil</keyword>
<protein>
    <submittedName>
        <fullName evidence="4">Tetratricopeptide repeat-containing protein</fullName>
    </submittedName>
</protein>
<proteinExistence type="predicted"/>
<name>A0A1M5HD57_9BACE</name>
<dbReference type="RefSeq" id="WP_139261492.1">
    <property type="nucleotide sequence ID" value="NZ_FQTV01000026.1"/>
</dbReference>
<feature type="coiled-coil region" evidence="2">
    <location>
        <begin position="441"/>
        <end position="470"/>
    </location>
</feature>
<keyword evidence="1" id="KW-0802">TPR repeat</keyword>
<dbReference type="SUPFAM" id="SSF48452">
    <property type="entry name" value="TPR-like"/>
    <property type="match status" value="2"/>
</dbReference>
<gene>
    <name evidence="4" type="ORF">SAMN05444405_12615</name>
</gene>
<dbReference type="PROSITE" id="PS50005">
    <property type="entry name" value="TPR"/>
    <property type="match status" value="2"/>
</dbReference>
<feature type="repeat" description="TPR" evidence="1">
    <location>
        <begin position="248"/>
        <end position="281"/>
    </location>
</feature>
<dbReference type="AlphaFoldDB" id="A0A1M5HD57"/>
<sequence>MNGRLSGKNIFLIVSILLLISLAGCSVKKNTAGSRFYHSFTTRYNVYFNGHEAYKKGVEAIETGNKDSYLEMIPLYPIENKKTVGLGKSDFDRAIEKSQKAIKLHSIKKKPARKPGKKTPEEKRWLSQKEYNPFLHNAWMMMGKSQFYKGEFLEAASTFSYITRLYDTNPKVLAEANIWLSRCYTEMDWFYDAEEVLTKLNNDSLPSGMMPDYSAAYGNYLLRQKRFKEAVPYLLTIIKHEKKKKQKAREYYLLGQVYQSLGDNAKAYESYGRTIAQNPPYELEFNARIKQTEVVSSSNARSAISKLHGMARNEKNKEYLDQVYYAMGNVYLSLKDTVKTIEQYRKGAKESTRNGMEKGILLLKLGDLYWNKADYVKAQEAYKEAIGLIDKEYTDYERLNKRSEVLDELVTHVVNVQLQDSLQHLASLSDAERRAAVDKIIKEVKRKEEAERKEAERQQLMQKREEVVNDRPVLRQTAQKVVSTGDKSWYFYNPQLVEQGKMDFQRKWGRRKLEDNWRRRNKTVISANETEEKNENEEVARKDKSTNVGEKEQASLTDTVVTDNKNPEFYLQHIPLTEEAMKESNDILSDGLYNMGMIYKDKLEDYPLAQKTFSRLYTQFPSFGRLDEVFYNLYLMNSRWKKEVEATLYKDMLISEFPKSKYAVTVADPDYAYNVTHGKHLEDSLYAETYAAFQKNDYDKVKKNAELAQKKYAMGQHMPKFMFLNAMGMLQSGNQKMFLSTLKDIVTKYPKNEITELAANIIKGVQDGRILAKGSTMFGSIWERRNTEMGAEVAVADTTQNKFSTERDTPYLFILAYEAGKVNENLLLYEMARYNFSSFIVKNFDLSFVKKNGVGMLHVKEFTNFDEAYQYAGLLYKNKEMAQKLSGMRALIISRQNYELLSKYYSFDDYQDFYQKHFSKIPEMQIKGYTLDEPVFEDKDVQDNTDEQ</sequence>
<evidence type="ECO:0000313" key="4">
    <source>
        <dbReference type="EMBL" id="SHG13893.1"/>
    </source>
</evidence>
<dbReference type="Gene3D" id="1.25.40.10">
    <property type="entry name" value="Tetratricopeptide repeat domain"/>
    <property type="match status" value="3"/>
</dbReference>
<dbReference type="Proteomes" id="UP000184509">
    <property type="component" value="Unassembled WGS sequence"/>
</dbReference>
<feature type="region of interest" description="Disordered" evidence="3">
    <location>
        <begin position="527"/>
        <end position="555"/>
    </location>
</feature>
<reference evidence="4 5" key="1">
    <citation type="submission" date="2016-11" db="EMBL/GenBank/DDBJ databases">
        <authorList>
            <person name="Jaros S."/>
            <person name="Januszkiewicz K."/>
            <person name="Wedrychowicz H."/>
        </authorList>
    </citation>
    <scope>NUCLEOTIDE SEQUENCE [LARGE SCALE GENOMIC DNA]</scope>
    <source>
        <strain evidence="4 5">DSM 26991</strain>
    </source>
</reference>
<organism evidence="4 5">
    <name type="scientific">Bacteroides luti</name>
    <dbReference type="NCBI Taxonomy" id="1297750"/>
    <lineage>
        <taxon>Bacteria</taxon>
        <taxon>Pseudomonadati</taxon>
        <taxon>Bacteroidota</taxon>
        <taxon>Bacteroidia</taxon>
        <taxon>Bacteroidales</taxon>
        <taxon>Bacteroidaceae</taxon>
        <taxon>Bacteroides</taxon>
    </lineage>
</organism>
<evidence type="ECO:0000256" key="3">
    <source>
        <dbReference type="SAM" id="MobiDB-lite"/>
    </source>
</evidence>
<feature type="repeat" description="TPR" evidence="1">
    <location>
        <begin position="359"/>
        <end position="392"/>
    </location>
</feature>